<dbReference type="Pfam" id="PF07690">
    <property type="entry name" value="MFS_1"/>
    <property type="match status" value="1"/>
</dbReference>
<feature type="transmembrane region" description="Helical" evidence="6">
    <location>
        <begin position="245"/>
        <end position="264"/>
    </location>
</feature>
<dbReference type="PROSITE" id="PS50850">
    <property type="entry name" value="MFS"/>
    <property type="match status" value="1"/>
</dbReference>
<dbReference type="PANTHER" id="PTHR42688">
    <property type="entry name" value="CONSERVED PROTEIN"/>
    <property type="match status" value="1"/>
</dbReference>
<dbReference type="KEGG" id="hth:HTH_0204"/>
<protein>
    <submittedName>
        <fullName evidence="8">Permease of the major facilitator superfamily</fullName>
    </submittedName>
</protein>
<feature type="transmembrane region" description="Helical" evidence="6">
    <location>
        <begin position="332"/>
        <end position="355"/>
    </location>
</feature>
<reference evidence="8 9" key="1">
    <citation type="journal article" date="2010" name="J. Bacteriol.">
        <title>Complete genome sequence of the thermophilic, obligately chemolithoautotrophic hydrogen-oxidizing bacterium Hydrogenobacter thermophilus TK-6.</title>
        <authorList>
            <person name="Arai H."/>
            <person name="Kanbe H."/>
            <person name="Ishii M."/>
            <person name="Igarashi Y."/>
        </authorList>
    </citation>
    <scope>NUCLEOTIDE SEQUENCE [LARGE SCALE GENOMIC DNA]</scope>
    <source>
        <strain evidence="9">DSM 6534 / IAM 12695 / TK-6 [Tokyo]</strain>
    </source>
</reference>
<dbReference type="InterPro" id="IPR036259">
    <property type="entry name" value="MFS_trans_sf"/>
</dbReference>
<dbReference type="eggNOG" id="COG2211">
    <property type="taxonomic scope" value="Bacteria"/>
</dbReference>
<evidence type="ECO:0000313" key="8">
    <source>
        <dbReference type="EMBL" id="BAI68671.1"/>
    </source>
</evidence>
<proteinExistence type="predicted"/>
<dbReference type="InterPro" id="IPR052425">
    <property type="entry name" value="Uncharacterized_MFS-type"/>
</dbReference>
<sequence>MEEKTLKKRAYRIVLLFGIVSLLADLTYEGARSIVGPYMSLLGASAFAVSFIAGLGEFVGYALRLVFGYLADRTRLYWGITITGYLINLFSVPLLALAPSWQWAGFLLLLERMGKSVRAPSRDALLSFATKRMGHGLGFGVHEFFDQIGALSGPLLVSAVMFLTGNYRLAFALLGVPAFMALLTLIYTRISYTESVKKDAEEERDQLKSTFFLYILASSLVAMGYADFALMAYHIKTSALLPDGWVPLLYAAAMGVDAIFALLFGVLFDRIGFYALMLGVLLASPFSLFAFSLSVPAVCIGIALWGLGMGIQESIMRSAIAKLTPPQARGKAFGIFHFFYGLFWFIGSAILGYLYQVSLAYLMTFSVLCQIISLVPLFILSKRVSATYRSSG</sequence>
<evidence type="ECO:0000256" key="5">
    <source>
        <dbReference type="ARBA" id="ARBA00023136"/>
    </source>
</evidence>
<dbReference type="GO" id="GO:0005886">
    <property type="term" value="C:plasma membrane"/>
    <property type="evidence" value="ECO:0007669"/>
    <property type="project" value="UniProtKB-SubCell"/>
</dbReference>
<feature type="domain" description="Major facilitator superfamily (MFS) profile" evidence="7">
    <location>
        <begin position="13"/>
        <end position="384"/>
    </location>
</feature>
<evidence type="ECO:0000256" key="2">
    <source>
        <dbReference type="ARBA" id="ARBA00022475"/>
    </source>
</evidence>
<dbReference type="SUPFAM" id="SSF103473">
    <property type="entry name" value="MFS general substrate transporter"/>
    <property type="match status" value="1"/>
</dbReference>
<dbReference type="CDD" id="cd17370">
    <property type="entry name" value="MFS_MJ1317_like"/>
    <property type="match status" value="1"/>
</dbReference>
<feature type="transmembrane region" description="Helical" evidence="6">
    <location>
        <begin position="295"/>
        <end position="311"/>
    </location>
</feature>
<feature type="transmembrane region" description="Helical" evidence="6">
    <location>
        <begin position="211"/>
        <end position="233"/>
    </location>
</feature>
<keyword evidence="5 6" id="KW-0472">Membrane</keyword>
<dbReference type="RefSeq" id="WP_012962854.1">
    <property type="nucleotide sequence ID" value="NC_013799.1"/>
</dbReference>
<dbReference type="Proteomes" id="UP000002574">
    <property type="component" value="Chromosome"/>
</dbReference>
<comment type="subcellular location">
    <subcellularLocation>
        <location evidence="1">Cell membrane</location>
        <topology evidence="1">Multi-pass membrane protein</topology>
    </subcellularLocation>
</comment>
<feature type="transmembrane region" description="Helical" evidence="6">
    <location>
        <begin position="271"/>
        <end position="289"/>
    </location>
</feature>
<dbReference type="KEGG" id="hte:Hydth_0203"/>
<keyword evidence="4 6" id="KW-1133">Transmembrane helix</keyword>
<organism evidence="8 9">
    <name type="scientific">Hydrogenobacter thermophilus (strain DSM 6534 / IAM 12695 / TK-6)</name>
    <dbReference type="NCBI Taxonomy" id="608538"/>
    <lineage>
        <taxon>Bacteria</taxon>
        <taxon>Pseudomonadati</taxon>
        <taxon>Aquificota</taxon>
        <taxon>Aquificia</taxon>
        <taxon>Aquificales</taxon>
        <taxon>Aquificaceae</taxon>
        <taxon>Hydrogenobacter</taxon>
    </lineage>
</organism>
<feature type="transmembrane region" description="Helical" evidence="6">
    <location>
        <begin position="40"/>
        <end position="63"/>
    </location>
</feature>
<dbReference type="OrthoDB" id="9803985at2"/>
<dbReference type="STRING" id="608538.HTH_0204"/>
<keyword evidence="3 6" id="KW-0812">Transmembrane</keyword>
<keyword evidence="9" id="KW-1185">Reference proteome</keyword>
<dbReference type="Gene3D" id="1.20.1250.20">
    <property type="entry name" value="MFS general substrate transporter like domains"/>
    <property type="match status" value="2"/>
</dbReference>
<evidence type="ECO:0000259" key="7">
    <source>
        <dbReference type="PROSITE" id="PS50850"/>
    </source>
</evidence>
<dbReference type="PANTHER" id="PTHR42688:SF1">
    <property type="entry name" value="BLR5212 PROTEIN"/>
    <property type="match status" value="1"/>
</dbReference>
<feature type="transmembrane region" description="Helical" evidence="6">
    <location>
        <begin position="12"/>
        <end position="28"/>
    </location>
</feature>
<dbReference type="PATRIC" id="fig|608538.5.peg.205"/>
<gene>
    <name evidence="8" type="ordered locus">HTH_0204</name>
</gene>
<dbReference type="InterPro" id="IPR011701">
    <property type="entry name" value="MFS"/>
</dbReference>
<dbReference type="GO" id="GO:0022857">
    <property type="term" value="F:transmembrane transporter activity"/>
    <property type="evidence" value="ECO:0007669"/>
    <property type="project" value="InterPro"/>
</dbReference>
<keyword evidence="2" id="KW-1003">Cell membrane</keyword>
<dbReference type="EMBL" id="AP011112">
    <property type="protein sequence ID" value="BAI68671.1"/>
    <property type="molecule type" value="Genomic_DNA"/>
</dbReference>
<name>D3DFR9_HYDTT</name>
<dbReference type="InterPro" id="IPR020846">
    <property type="entry name" value="MFS_dom"/>
</dbReference>
<feature type="transmembrane region" description="Helical" evidence="6">
    <location>
        <begin position="75"/>
        <end position="98"/>
    </location>
</feature>
<evidence type="ECO:0000313" key="9">
    <source>
        <dbReference type="Proteomes" id="UP000002574"/>
    </source>
</evidence>
<accession>D3DFR9</accession>
<dbReference type="AlphaFoldDB" id="D3DFR9"/>
<evidence type="ECO:0000256" key="3">
    <source>
        <dbReference type="ARBA" id="ARBA00022692"/>
    </source>
</evidence>
<feature type="transmembrane region" description="Helical" evidence="6">
    <location>
        <begin position="361"/>
        <end position="380"/>
    </location>
</feature>
<evidence type="ECO:0000256" key="4">
    <source>
        <dbReference type="ARBA" id="ARBA00022989"/>
    </source>
</evidence>
<evidence type="ECO:0000256" key="6">
    <source>
        <dbReference type="SAM" id="Phobius"/>
    </source>
</evidence>
<feature type="transmembrane region" description="Helical" evidence="6">
    <location>
        <begin position="169"/>
        <end position="190"/>
    </location>
</feature>
<evidence type="ECO:0000256" key="1">
    <source>
        <dbReference type="ARBA" id="ARBA00004651"/>
    </source>
</evidence>